<gene>
    <name evidence="3" type="ORF">COLO4_12802</name>
</gene>
<dbReference type="PANTHER" id="PTHR31286">
    <property type="entry name" value="GLYCINE-RICH CELL WALL STRUCTURAL PROTEIN 1.8-LIKE"/>
    <property type="match status" value="1"/>
</dbReference>
<dbReference type="AlphaFoldDB" id="A0A1R3JZH7"/>
<accession>A0A1R3JZH7</accession>
<evidence type="ECO:0000313" key="4">
    <source>
        <dbReference type="Proteomes" id="UP000187203"/>
    </source>
</evidence>
<name>A0A1R3JZH7_9ROSI</name>
<dbReference type="EMBL" id="AWUE01014969">
    <property type="protein sequence ID" value="OMP00249.1"/>
    <property type="molecule type" value="Genomic_DNA"/>
</dbReference>
<dbReference type="PANTHER" id="PTHR31286:SF178">
    <property type="entry name" value="DUF4283 DOMAIN-CONTAINING PROTEIN"/>
    <property type="match status" value="1"/>
</dbReference>
<proteinExistence type="predicted"/>
<evidence type="ECO:0000313" key="3">
    <source>
        <dbReference type="EMBL" id="OMP00249.1"/>
    </source>
</evidence>
<evidence type="ECO:0000256" key="1">
    <source>
        <dbReference type="SAM" id="MobiDB-lite"/>
    </source>
</evidence>
<dbReference type="Pfam" id="PF14111">
    <property type="entry name" value="DUF4283"/>
    <property type="match status" value="1"/>
</dbReference>
<feature type="region of interest" description="Disordered" evidence="1">
    <location>
        <begin position="280"/>
        <end position="301"/>
    </location>
</feature>
<dbReference type="OrthoDB" id="1108458at2759"/>
<dbReference type="Proteomes" id="UP000187203">
    <property type="component" value="Unassembled WGS sequence"/>
</dbReference>
<dbReference type="InterPro" id="IPR025558">
    <property type="entry name" value="DUF4283"/>
</dbReference>
<sequence>MEFGLEISLEANKEEVSEATKYALIGKIGVDRALNRKGVVGVLQSILSTKDLIDVMEIGENLYGLLFSNKEVMSLALERGPWTVMGHCLSLKKWEVEKSVKELCFDEVNFCIQVHHLPWEMQTMANAEKIGRNVGRILEVESLQWGQGIGRGFLRIRVAVKVNKPLIGGFSVPKGNVKRIVEICLKTRKKLKVDTNCGGVWMRTNVVMSMPRKVEEKGAAELDMPSVVVNNAGILSKGRWRPVKGKNIVQDTSSDGTTEESTWKNEQGCAELIHVEQMTDNGVNTSGDGKENAGSYSVKIL</sequence>
<dbReference type="InterPro" id="IPR040256">
    <property type="entry name" value="At4g02000-like"/>
</dbReference>
<comment type="caution">
    <text evidence="3">The sequence shown here is derived from an EMBL/GenBank/DDBJ whole genome shotgun (WGS) entry which is preliminary data.</text>
</comment>
<evidence type="ECO:0000259" key="2">
    <source>
        <dbReference type="Pfam" id="PF14111"/>
    </source>
</evidence>
<dbReference type="STRING" id="93759.A0A1R3JZH7"/>
<keyword evidence="4" id="KW-1185">Reference proteome</keyword>
<protein>
    <recommendedName>
        <fullName evidence="2">DUF4283 domain-containing protein</fullName>
    </recommendedName>
</protein>
<organism evidence="3 4">
    <name type="scientific">Corchorus olitorius</name>
    <dbReference type="NCBI Taxonomy" id="93759"/>
    <lineage>
        <taxon>Eukaryota</taxon>
        <taxon>Viridiplantae</taxon>
        <taxon>Streptophyta</taxon>
        <taxon>Embryophyta</taxon>
        <taxon>Tracheophyta</taxon>
        <taxon>Spermatophyta</taxon>
        <taxon>Magnoliopsida</taxon>
        <taxon>eudicotyledons</taxon>
        <taxon>Gunneridae</taxon>
        <taxon>Pentapetalae</taxon>
        <taxon>rosids</taxon>
        <taxon>malvids</taxon>
        <taxon>Malvales</taxon>
        <taxon>Malvaceae</taxon>
        <taxon>Grewioideae</taxon>
        <taxon>Apeibeae</taxon>
        <taxon>Corchorus</taxon>
    </lineage>
</organism>
<reference evidence="4" key="1">
    <citation type="submission" date="2013-09" db="EMBL/GenBank/DDBJ databases">
        <title>Corchorus olitorius genome sequencing.</title>
        <authorList>
            <person name="Alam M."/>
            <person name="Haque M.S."/>
            <person name="Islam M.S."/>
            <person name="Emdad E.M."/>
            <person name="Islam M.M."/>
            <person name="Ahmed B."/>
            <person name="Halim A."/>
            <person name="Hossen Q.M.M."/>
            <person name="Hossain M.Z."/>
            <person name="Ahmed R."/>
            <person name="Khan M.M."/>
            <person name="Islam R."/>
            <person name="Rashid M.M."/>
            <person name="Khan S.A."/>
            <person name="Rahman M.S."/>
            <person name="Alam M."/>
            <person name="Yahiya A.S."/>
            <person name="Khan M.S."/>
            <person name="Azam M.S."/>
            <person name="Haque T."/>
            <person name="Lashkar M.Z.H."/>
            <person name="Akhand A.I."/>
            <person name="Morshed G."/>
            <person name="Roy S."/>
            <person name="Uddin K.S."/>
            <person name="Rabeya T."/>
            <person name="Hossain A.S."/>
            <person name="Chowdhury A."/>
            <person name="Snigdha A.R."/>
            <person name="Mortoza M.S."/>
            <person name="Matin S.A."/>
            <person name="Hoque S.M.E."/>
            <person name="Islam M.K."/>
            <person name="Roy D.K."/>
            <person name="Haider R."/>
            <person name="Moosa M.M."/>
            <person name="Elias S.M."/>
            <person name="Hasan A.M."/>
            <person name="Jahan S."/>
            <person name="Shafiuddin M."/>
            <person name="Mahmood N."/>
            <person name="Shommy N.S."/>
        </authorList>
    </citation>
    <scope>NUCLEOTIDE SEQUENCE [LARGE SCALE GENOMIC DNA]</scope>
    <source>
        <strain evidence="4">cv. O-4</strain>
    </source>
</reference>
<feature type="domain" description="DUF4283" evidence="2">
    <location>
        <begin position="18"/>
        <end position="97"/>
    </location>
</feature>